<keyword evidence="4" id="KW-1185">Reference proteome</keyword>
<comment type="caution">
    <text evidence="3">The sequence shown here is derived from an EMBL/GenBank/DDBJ whole genome shotgun (WGS) entry which is preliminary data.</text>
</comment>
<dbReference type="PANTHER" id="PTHR43037:SF1">
    <property type="entry name" value="BLL1128 PROTEIN"/>
    <property type="match status" value="1"/>
</dbReference>
<dbReference type="InterPro" id="IPR001375">
    <property type="entry name" value="Peptidase_S9_cat"/>
</dbReference>
<name>A0A5C5X456_9PLAN</name>
<organism evidence="3 4">
    <name type="scientific">Thalassoglobus neptunius</name>
    <dbReference type="NCBI Taxonomy" id="1938619"/>
    <lineage>
        <taxon>Bacteria</taxon>
        <taxon>Pseudomonadati</taxon>
        <taxon>Planctomycetota</taxon>
        <taxon>Planctomycetia</taxon>
        <taxon>Planctomycetales</taxon>
        <taxon>Planctomycetaceae</taxon>
        <taxon>Thalassoglobus</taxon>
    </lineage>
</organism>
<dbReference type="EMBL" id="SIHI01000001">
    <property type="protein sequence ID" value="TWT57754.1"/>
    <property type="molecule type" value="Genomic_DNA"/>
</dbReference>
<dbReference type="InterPro" id="IPR050955">
    <property type="entry name" value="Plant_Biomass_Hydrol_Est"/>
</dbReference>
<dbReference type="GO" id="GO:0008236">
    <property type="term" value="F:serine-type peptidase activity"/>
    <property type="evidence" value="ECO:0007669"/>
    <property type="project" value="InterPro"/>
</dbReference>
<dbReference type="Gene3D" id="3.40.50.1820">
    <property type="entry name" value="alpha/beta hydrolase"/>
    <property type="match status" value="1"/>
</dbReference>
<keyword evidence="1" id="KW-0732">Signal</keyword>
<dbReference type="PANTHER" id="PTHR43037">
    <property type="entry name" value="UNNAMED PRODUCT-RELATED"/>
    <property type="match status" value="1"/>
</dbReference>
<dbReference type="AlphaFoldDB" id="A0A5C5X456"/>
<proteinExistence type="predicted"/>
<dbReference type="GO" id="GO:0006508">
    <property type="term" value="P:proteolysis"/>
    <property type="evidence" value="ECO:0007669"/>
    <property type="project" value="InterPro"/>
</dbReference>
<evidence type="ECO:0000256" key="1">
    <source>
        <dbReference type="ARBA" id="ARBA00022729"/>
    </source>
</evidence>
<dbReference type="Pfam" id="PF00326">
    <property type="entry name" value="Peptidase_S9"/>
    <property type="match status" value="1"/>
</dbReference>
<protein>
    <submittedName>
        <fullName evidence="3">Prolyl oligopeptidase family protein</fullName>
    </submittedName>
</protein>
<dbReference type="Proteomes" id="UP000317243">
    <property type="component" value="Unassembled WGS sequence"/>
</dbReference>
<gene>
    <name evidence="3" type="ORF">KOR42_11200</name>
</gene>
<sequence length="710" mass="80305">MRDIPAPEKMNNFMNRNLSTGYSFFVGLLAVLAIQFLLTPAVPEAFADGPEDNSVEAVRPVPPAGIELSSEQRESLLKQFSAVEAAFKQLQNSKDSQTQRLLPDVEVFIRAVHEAVSLNSFYQERDIKDAHRLLDLASERIAELENGTASWTTTRGLVVRGFRSGLDGTVQPYGLEIAENYDTQHSVPTRCDIWFHGRGERSLELQFISQRLRQPGQYPPETGIVLHPFGRYSNAFKFAGEVDVLEALEHVQQEYSIDPNRISVRGFSMGGAACWQFAVHYADQWFAANPGAGFSETPEFLKFFQGETLNPPWYEEKLWRMYDCNLVAKNLMQVPTIAYSGEIDRQKQAADIMEEACDEAGIDLVHVIGPDTAHKIHPDSNRLIRSKLDSIAERGRERFPSDVHLSTYTLKYNRMAWLSLLGLKEHWEKSTIDGHYEVDSKANGSQIDIETSGVTEFQIDFPPGWSPFPQGSEVSIVIDGQTLPATRPKSDWSFANRYRLVDDQWTLVESDETSSSDQSTSISKRPGLQGPIDDALMSPFLFVLPTAQGKNSKVDEWVQEESKRAIHEWRRQMRGDVRIRNDVDVTQEDVAQYNLILWGTPNSNSLINKLIPQLPIVWKESGIHVGEESYSADEHALILIAPNPENPNRYVVLNSGFTYREYDYLNNARQTPKLPDWAVIDTRIKPNARWPGGVVDADFFDETWSLKASD</sequence>
<reference evidence="3 4" key="1">
    <citation type="submission" date="2019-02" db="EMBL/GenBank/DDBJ databases">
        <title>Deep-cultivation of Planctomycetes and their phenomic and genomic characterization uncovers novel biology.</title>
        <authorList>
            <person name="Wiegand S."/>
            <person name="Jogler M."/>
            <person name="Boedeker C."/>
            <person name="Pinto D."/>
            <person name="Vollmers J."/>
            <person name="Rivas-Marin E."/>
            <person name="Kohn T."/>
            <person name="Peeters S.H."/>
            <person name="Heuer A."/>
            <person name="Rast P."/>
            <person name="Oberbeckmann S."/>
            <person name="Bunk B."/>
            <person name="Jeske O."/>
            <person name="Meyerdierks A."/>
            <person name="Storesund J.E."/>
            <person name="Kallscheuer N."/>
            <person name="Luecker S."/>
            <person name="Lage O.M."/>
            <person name="Pohl T."/>
            <person name="Merkel B.J."/>
            <person name="Hornburger P."/>
            <person name="Mueller R.-W."/>
            <person name="Bruemmer F."/>
            <person name="Labrenz M."/>
            <person name="Spormann A.M."/>
            <person name="Op Den Camp H."/>
            <person name="Overmann J."/>
            <person name="Amann R."/>
            <person name="Jetten M.S.M."/>
            <person name="Mascher T."/>
            <person name="Medema M.H."/>
            <person name="Devos D.P."/>
            <person name="Kaster A.-K."/>
            <person name="Ovreas L."/>
            <person name="Rohde M."/>
            <person name="Galperin M.Y."/>
            <person name="Jogler C."/>
        </authorList>
    </citation>
    <scope>NUCLEOTIDE SEQUENCE [LARGE SCALE GENOMIC DNA]</scope>
    <source>
        <strain evidence="3 4">KOR42</strain>
    </source>
</reference>
<evidence type="ECO:0000313" key="3">
    <source>
        <dbReference type="EMBL" id="TWT57754.1"/>
    </source>
</evidence>
<dbReference type="SUPFAM" id="SSF53474">
    <property type="entry name" value="alpha/beta-Hydrolases"/>
    <property type="match status" value="1"/>
</dbReference>
<feature type="domain" description="Peptidase S9 prolyl oligopeptidase catalytic" evidence="2">
    <location>
        <begin position="243"/>
        <end position="383"/>
    </location>
</feature>
<accession>A0A5C5X456</accession>
<evidence type="ECO:0000313" key="4">
    <source>
        <dbReference type="Proteomes" id="UP000317243"/>
    </source>
</evidence>
<evidence type="ECO:0000259" key="2">
    <source>
        <dbReference type="Pfam" id="PF00326"/>
    </source>
</evidence>
<dbReference type="InterPro" id="IPR029058">
    <property type="entry name" value="AB_hydrolase_fold"/>
</dbReference>